<keyword evidence="2" id="KW-1185">Reference proteome</keyword>
<protein>
    <recommendedName>
        <fullName evidence="3">Reverse transcriptase Ty1/copia-type domain-containing protein</fullName>
    </recommendedName>
</protein>
<evidence type="ECO:0000313" key="2">
    <source>
        <dbReference type="Proteomes" id="UP000701853"/>
    </source>
</evidence>
<dbReference type="EMBL" id="JAHUZN010000005">
    <property type="protein sequence ID" value="KAG8493682.1"/>
    <property type="molecule type" value="Genomic_DNA"/>
</dbReference>
<organism evidence="1 2">
    <name type="scientific">Gossypium anomalum</name>
    <dbReference type="NCBI Taxonomy" id="47600"/>
    <lineage>
        <taxon>Eukaryota</taxon>
        <taxon>Viridiplantae</taxon>
        <taxon>Streptophyta</taxon>
        <taxon>Embryophyta</taxon>
        <taxon>Tracheophyta</taxon>
        <taxon>Spermatophyta</taxon>
        <taxon>Magnoliopsida</taxon>
        <taxon>eudicotyledons</taxon>
        <taxon>Gunneridae</taxon>
        <taxon>Pentapetalae</taxon>
        <taxon>rosids</taxon>
        <taxon>malvids</taxon>
        <taxon>Malvales</taxon>
        <taxon>Malvaceae</taxon>
        <taxon>Malvoideae</taxon>
        <taxon>Gossypium</taxon>
    </lineage>
</organism>
<dbReference type="PANTHER" id="PTHR11439:SF463">
    <property type="entry name" value="REVERSE TRANSCRIPTASE TY1_COPIA-TYPE DOMAIN-CONTAINING PROTEIN"/>
    <property type="match status" value="1"/>
</dbReference>
<dbReference type="CDD" id="cd09272">
    <property type="entry name" value="RNase_HI_RT_Ty1"/>
    <property type="match status" value="1"/>
</dbReference>
<dbReference type="PANTHER" id="PTHR11439">
    <property type="entry name" value="GAG-POL-RELATED RETROTRANSPOSON"/>
    <property type="match status" value="1"/>
</dbReference>
<dbReference type="AlphaFoldDB" id="A0A8J5Z3U5"/>
<sequence length="126" mass="14466">MNSPLDTHWRVVKRVLQYLIGTMEYGMYYTRGQFVVVCYADADWASTIEDRRSTSGYYVYLGPNPIAWCSKKQGVVSRSCSETEYRSLANCVFELLFASFRNNLQVMALTDVLKFSDKDNQGNVSE</sequence>
<comment type="caution">
    <text evidence="1">The sequence shown here is derived from an EMBL/GenBank/DDBJ whole genome shotgun (WGS) entry which is preliminary data.</text>
</comment>
<dbReference type="OrthoDB" id="1001417at2759"/>
<dbReference type="Proteomes" id="UP000701853">
    <property type="component" value="Chromosome 5"/>
</dbReference>
<evidence type="ECO:0000313" key="1">
    <source>
        <dbReference type="EMBL" id="KAG8493682.1"/>
    </source>
</evidence>
<reference evidence="1 2" key="1">
    <citation type="journal article" date="2021" name="bioRxiv">
        <title>The Gossypium anomalum genome as a resource for cotton improvement and evolutionary analysis of hybrid incompatibility.</title>
        <authorList>
            <person name="Grover C.E."/>
            <person name="Yuan D."/>
            <person name="Arick M.A."/>
            <person name="Miller E.R."/>
            <person name="Hu G."/>
            <person name="Peterson D.G."/>
            <person name="Wendel J.F."/>
            <person name="Udall J.A."/>
        </authorList>
    </citation>
    <scope>NUCLEOTIDE SEQUENCE [LARGE SCALE GENOMIC DNA]</scope>
    <source>
        <strain evidence="1">JFW-Udall</strain>
        <tissue evidence="1">Leaf</tissue>
    </source>
</reference>
<evidence type="ECO:0008006" key="3">
    <source>
        <dbReference type="Google" id="ProtNLM"/>
    </source>
</evidence>
<proteinExistence type="predicted"/>
<accession>A0A8J5Z3U5</accession>
<gene>
    <name evidence="1" type="ORF">CXB51_011690</name>
</gene>
<name>A0A8J5Z3U5_9ROSI</name>